<protein>
    <submittedName>
        <fullName evidence="1">AHA7</fullName>
    </submittedName>
</protein>
<evidence type="ECO:0000313" key="1">
    <source>
        <dbReference type="EMBL" id="JAD36983.1"/>
    </source>
</evidence>
<accession>A0A0A8ZH03</accession>
<organism evidence="1">
    <name type="scientific">Arundo donax</name>
    <name type="common">Giant reed</name>
    <name type="synonym">Donax arundinaceus</name>
    <dbReference type="NCBI Taxonomy" id="35708"/>
    <lineage>
        <taxon>Eukaryota</taxon>
        <taxon>Viridiplantae</taxon>
        <taxon>Streptophyta</taxon>
        <taxon>Embryophyta</taxon>
        <taxon>Tracheophyta</taxon>
        <taxon>Spermatophyta</taxon>
        <taxon>Magnoliopsida</taxon>
        <taxon>Liliopsida</taxon>
        <taxon>Poales</taxon>
        <taxon>Poaceae</taxon>
        <taxon>PACMAD clade</taxon>
        <taxon>Arundinoideae</taxon>
        <taxon>Arundineae</taxon>
        <taxon>Arundo</taxon>
    </lineage>
</organism>
<dbReference type="EMBL" id="GBRH01260912">
    <property type="protein sequence ID" value="JAD36983.1"/>
    <property type="molecule type" value="Transcribed_RNA"/>
</dbReference>
<name>A0A0A8ZH03_ARUDO</name>
<reference evidence="1" key="1">
    <citation type="submission" date="2014-09" db="EMBL/GenBank/DDBJ databases">
        <authorList>
            <person name="Magalhaes I.L.F."/>
            <person name="Oliveira U."/>
            <person name="Santos F.R."/>
            <person name="Vidigal T.H.D.A."/>
            <person name="Brescovit A.D."/>
            <person name="Santos A.J."/>
        </authorList>
    </citation>
    <scope>NUCLEOTIDE SEQUENCE</scope>
    <source>
        <tissue evidence="1">Shoot tissue taken approximately 20 cm above the soil surface</tissue>
    </source>
</reference>
<proteinExistence type="predicted"/>
<reference evidence="1" key="2">
    <citation type="journal article" date="2015" name="Data Brief">
        <title>Shoot transcriptome of the giant reed, Arundo donax.</title>
        <authorList>
            <person name="Barrero R.A."/>
            <person name="Guerrero F.D."/>
            <person name="Moolhuijzen P."/>
            <person name="Goolsby J.A."/>
            <person name="Tidwell J."/>
            <person name="Bellgard S.E."/>
            <person name="Bellgard M.I."/>
        </authorList>
    </citation>
    <scope>NUCLEOTIDE SEQUENCE</scope>
    <source>
        <tissue evidence="1">Shoot tissue taken approximately 20 cm above the soil surface</tissue>
    </source>
</reference>
<dbReference type="AlphaFoldDB" id="A0A0A8ZH03"/>
<sequence length="23" mass="2645">MKNYTIYAVSITIRIVVSLFCIP</sequence>